<dbReference type="EMBL" id="MK673548">
    <property type="protein sequence ID" value="QEQ66825.1"/>
    <property type="molecule type" value="Genomic_DNA"/>
</dbReference>
<accession>A0A2J0RA18</accession>
<dbReference type="EMBL" id="MG372114">
    <property type="protein sequence ID" value="AXJ98949.1"/>
    <property type="molecule type" value="Genomic_DNA"/>
</dbReference>
<dbReference type="EMBL" id="DAANEO010000055">
    <property type="protein sequence ID" value="HAC9529467.1"/>
    <property type="molecule type" value="Genomic_DNA"/>
</dbReference>
<evidence type="ECO:0000313" key="12">
    <source>
        <dbReference type="EMBL" id="HAC6161668.1"/>
    </source>
</evidence>
<dbReference type="EMBL" id="DAAMEC010000022">
    <property type="protein sequence ID" value="HAC6271255.1"/>
    <property type="molecule type" value="Genomic_DNA"/>
</dbReference>
<dbReference type="RefSeq" id="WP_000537761.1">
    <property type="nucleotide sequence ID" value="NC_024983.1"/>
</dbReference>
<evidence type="ECO:0000313" key="16">
    <source>
        <dbReference type="EMBL" id="HAC9592262.1"/>
    </source>
</evidence>
<geneLocation type="plasmid" evidence="25">
    <name>pJXP9</name>
</geneLocation>
<geneLocation type="plasmid" evidence="4">
    <name>pHSHLJ1-MCR1</name>
</geneLocation>
<proteinExistence type="predicted"/>
<dbReference type="EMBL" id="DAASGN010000134">
    <property type="protein sequence ID" value="HAE5431682.1"/>
    <property type="molecule type" value="Genomic_DNA"/>
</dbReference>
<geneLocation type="plasmid" evidence="3">
    <name>pIMP4-SEM1</name>
</geneLocation>
<dbReference type="EMBL" id="DAAUBD010000058">
    <property type="protein sequence ID" value="HAF0961914.1"/>
    <property type="molecule type" value="Genomic_DNA"/>
</dbReference>
<dbReference type="EMBL" id="KX810825">
    <property type="protein sequence ID" value="APA22874.1"/>
    <property type="molecule type" value="Genomic_DNA"/>
</dbReference>
<geneLocation type="plasmid" evidence="5">
    <name>pJZ26</name>
</geneLocation>
<evidence type="ECO:0000313" key="22">
    <source>
        <dbReference type="EMBL" id="HAF0961914.1"/>
    </source>
</evidence>
<protein>
    <submittedName>
        <fullName evidence="6">Uncharacterized protein</fullName>
    </submittedName>
</protein>
<geneLocation type="plasmid" evidence="24">
    <name>pGDP37-4</name>
</geneLocation>
<evidence type="ECO:0000313" key="9">
    <source>
        <dbReference type="EMBL" id="HAB3532603.1"/>
    </source>
</evidence>
<organism evidence="6">
    <name type="scientific">Salmonella typhimurium</name>
    <dbReference type="NCBI Taxonomy" id="90371"/>
    <lineage>
        <taxon>Bacteria</taxon>
        <taxon>Pseudomonadati</taxon>
        <taxon>Pseudomonadota</taxon>
        <taxon>Gammaproteobacteria</taxon>
        <taxon>Enterobacterales</taxon>
        <taxon>Enterobacteriaceae</taxon>
        <taxon>Salmonella</taxon>
    </lineage>
</organism>
<dbReference type="EMBL" id="KT334335">
    <property type="protein sequence ID" value="ALI92869.1"/>
    <property type="molecule type" value="Genomic_DNA"/>
</dbReference>
<reference evidence="3" key="3">
    <citation type="journal article" date="2016" name="Sci. Rep.">
        <title>Isolation and plasmid characterization of carbapenemase (IMP-4) producing Salmonella enterica Typhimurium from cats.</title>
        <authorList>
            <person name="Abraham S."/>
            <person name="O'Dea M."/>
            <person name="Trott D.J."/>
            <person name="Abraham R.J."/>
            <person name="Hughes D."/>
            <person name="Pang S."/>
            <person name="McKew G."/>
            <person name="Cheong E.Y."/>
            <person name="Merlino J."/>
            <person name="Saputra S."/>
            <person name="Malik R."/>
            <person name="Gottlieb T."/>
        </authorList>
    </citation>
    <scope>NUCLEOTIDE SEQUENCE</scope>
    <source>
        <strain evidence="3">MU1</strain>
        <plasmid evidence="3">pIMP4-SEM1</plasmid>
    </source>
</reference>
<evidence type="ECO:0000313" key="19">
    <source>
        <dbReference type="EMBL" id="HAE5431682.1"/>
    </source>
</evidence>
<dbReference type="EMBL" id="AAHUQY010000021">
    <property type="protein sequence ID" value="ECA5342725.1"/>
    <property type="molecule type" value="Genomic_DNA"/>
</dbReference>
<evidence type="ECO:0000313" key="15">
    <source>
        <dbReference type="EMBL" id="HAC9529467.1"/>
    </source>
</evidence>
<evidence type="ECO:0000313" key="4">
    <source>
        <dbReference type="EMBL" id="APZ80201.1"/>
    </source>
</evidence>
<geneLocation type="plasmid" evidence="2">
    <name>pHK0653</name>
</geneLocation>
<dbReference type="EMBL" id="KM877269">
    <property type="protein sequence ID" value="AKG90099.1"/>
    <property type="molecule type" value="Genomic_DNA"/>
</dbReference>
<evidence type="ECO:0000313" key="17">
    <source>
        <dbReference type="EMBL" id="HAC9738004.1"/>
    </source>
</evidence>
<dbReference type="EMBL" id="DAAGZT010000063">
    <property type="protein sequence ID" value="HAB5227561.1"/>
    <property type="molecule type" value="Genomic_DNA"/>
</dbReference>
<evidence type="ECO:0000313" key="2">
    <source>
        <dbReference type="EMBL" id="ALI92869.1"/>
    </source>
</evidence>
<evidence type="ECO:0000313" key="3">
    <source>
        <dbReference type="EMBL" id="APA22874.1"/>
    </source>
</evidence>
<reference evidence="7" key="7">
    <citation type="submission" date="2018-07" db="EMBL/GenBank/DDBJ databases">
        <authorList>
            <consortium name="GenomeTrakr network: Whole genome sequencing for foodborne pathogen traceback"/>
        </authorList>
    </citation>
    <scope>NUCLEOTIDE SEQUENCE</scope>
    <source>
        <strain evidence="7">ADRDL-14-19262</strain>
    </source>
</reference>
<evidence type="ECO:0000313" key="20">
    <source>
        <dbReference type="EMBL" id="HAE6120834.1"/>
    </source>
</evidence>
<dbReference type="AlphaFoldDB" id="A0A077W3W1"/>
<name>A0A077W3W1_SALTM</name>
<evidence type="ECO:0000313" key="8">
    <source>
        <dbReference type="EMBL" id="EDA7345187.1"/>
    </source>
</evidence>
<reference evidence="6" key="8">
    <citation type="submission" date="2018-12" db="EMBL/GenBank/DDBJ databases">
        <authorList>
            <person name="Ashton P.M."/>
            <person name="Dallman T."/>
            <person name="Nair S."/>
            <person name="De Pinna E."/>
            <person name="Peters T."/>
            <person name="Grant K."/>
        </authorList>
    </citation>
    <scope>NUCLEOTIDE SEQUENCE</scope>
    <source>
        <strain evidence="8">149207</strain>
        <strain evidence="6">582921</strain>
    </source>
</reference>
<dbReference type="EMBL" id="DAAMDA010000081">
    <property type="protein sequence ID" value="HAC6161668.1"/>
    <property type="molecule type" value="Genomic_DNA"/>
</dbReference>
<reference evidence="9" key="6">
    <citation type="journal article" date="2018" name="Genome Biol.">
        <title>SKESA: strategic k-mer extension for scrupulous assemblies.</title>
        <authorList>
            <person name="Souvorov A."/>
            <person name="Agarwala R."/>
            <person name="Lipman D.J."/>
        </authorList>
    </citation>
    <scope>NUCLEOTIDE SEQUENCE</scope>
    <source>
        <strain evidence="14">L02319-16</strain>
        <strain evidence="13">R27</strain>
        <strain evidence="12">R32</strain>
        <strain evidence="15">S01267-16</strain>
        <strain evidence="16">S02416-16</strain>
        <strain evidence="17">S05567-15</strain>
        <strain evidence="9">Salmonella enterica</strain>
    </source>
</reference>
<evidence type="ECO:0000313" key="13">
    <source>
        <dbReference type="EMBL" id="HAC6271255.1"/>
    </source>
</evidence>
<reference evidence="4" key="4">
    <citation type="submission" date="2016-09" db="EMBL/GenBank/DDBJ databases">
        <title>Prevalence and molecular characterization of mcr-1-positive Salmonella strains recovered from animals, food samples and clinical specimens in China.</title>
        <authorList>
            <person name="Cui M."/>
            <person name="Zhang J."/>
            <person name="Zhang C."/>
            <person name="Gu Z."/>
            <person name="Li R."/>
            <person name="Chan E.Wai.-chi."/>
            <person name="Wu C."/>
            <person name="Yan M."/>
            <person name="Xu X."/>
            <person name="Chen S."/>
            <person name="Wu C."/>
        </authorList>
    </citation>
    <scope>NUCLEOTIDE SEQUENCE</scope>
    <source>
        <plasmid evidence="4">pHSHLJ1-MCR1</plasmid>
    </source>
</reference>
<evidence type="ECO:0000313" key="10">
    <source>
        <dbReference type="EMBL" id="HAB5226431.1"/>
    </source>
</evidence>
<geneLocation type="plasmid" evidence="23">
    <name>pGDP25-25</name>
</geneLocation>
<reference evidence="5" key="5">
    <citation type="submission" date="2017-10" db="EMBL/GenBank/DDBJ databases">
        <title>Salmonella enterica Serovar Typhimurium strain JZ26 plasmid pJZ26, complete sequence.</title>
        <authorList>
            <person name="Li Y."/>
        </authorList>
    </citation>
    <scope>NUCLEOTIDE SEQUENCE</scope>
    <source>
        <strain evidence="5">JZ26</strain>
        <plasmid evidence="5">pJZ26</plasmid>
    </source>
</reference>
<dbReference type="EMBL" id="DAARFR010000062">
    <property type="protein sequence ID" value="HAE2238099.1"/>
    <property type="molecule type" value="Genomic_DNA"/>
</dbReference>
<dbReference type="EMBL" id="MK673549">
    <property type="protein sequence ID" value="QEQ67069.1"/>
    <property type="molecule type" value="Genomic_DNA"/>
</dbReference>
<evidence type="ECO:0000313" key="21">
    <source>
        <dbReference type="EMBL" id="HAE6333512.1"/>
    </source>
</evidence>
<reference evidence="2" key="2">
    <citation type="submission" date="2015-07" db="EMBL/GenBank/DDBJ databases">
        <title>Inchi2 plasmids mediate dissemination of oqxab in Salmonella typhimurium.</title>
        <authorList>
            <person name="Wong M.H."/>
            <person name="Chen S."/>
        </authorList>
    </citation>
    <scope>NUCLEOTIDE SEQUENCE</scope>
    <source>
        <strain evidence="2">ST06-53</strain>
        <plasmid evidence="2">pHK0653</plasmid>
    </source>
</reference>
<evidence type="ECO:0000313" key="7">
    <source>
        <dbReference type="EMBL" id="ECW5425389.1"/>
    </source>
</evidence>
<dbReference type="EMBL" id="MK673547">
    <property type="protein sequence ID" value="QEQ66586.1"/>
    <property type="molecule type" value="Genomic_DNA"/>
</dbReference>
<geneLocation type="plasmid" evidence="1">
    <name>pHXY0908</name>
</geneLocation>
<evidence type="ECO:0000313" key="11">
    <source>
        <dbReference type="EMBL" id="HAB5227561.1"/>
    </source>
</evidence>
<dbReference type="EMBL" id="DAANCL010000032">
    <property type="protein sequence ID" value="HAC9263283.1"/>
    <property type="molecule type" value="Genomic_DNA"/>
</dbReference>
<dbReference type="PATRIC" id="fig|90371.1190.peg.4081"/>
<dbReference type="EMBL" id="DAASMH010000055">
    <property type="protein sequence ID" value="HAE6120834.1"/>
    <property type="molecule type" value="Genomic_DNA"/>
</dbReference>
<sequence length="122" mass="14010">MGVDICWRFQREEKPGKWINLSSNYKGDRSYLHFAWLGFDVDRERASTSAVFIHALRGLPDDIPSEDDDLFGEHSYSWLTSEEILSAIPPDNAGEVIQEFVEEVKRLHVENGSVRFVFGFEG</sequence>
<evidence type="ECO:0000313" key="23">
    <source>
        <dbReference type="EMBL" id="QEQ66586.1"/>
    </source>
</evidence>
<evidence type="ECO:0000313" key="1">
    <source>
        <dbReference type="EMBL" id="AKG90099.1"/>
    </source>
</evidence>
<dbReference type="EMBL" id="DAANFB010000057">
    <property type="protein sequence ID" value="HAC9592262.1"/>
    <property type="molecule type" value="Genomic_DNA"/>
</dbReference>
<reference evidence="23" key="9">
    <citation type="submission" date="2019-03" db="EMBL/GenBank/DDBJ databases">
        <title>Emergency of fosA3-Carrying Epidemic Plasmids among Salmonella spp. of Food Animal Origin.</title>
        <authorList>
            <person name="Fang L.-X."/>
            <person name="Deng G.-H."/>
            <person name="Liao X.-P."/>
        </authorList>
    </citation>
    <scope>NUCLEOTIDE SEQUENCE</scope>
    <source>
        <strain evidence="23">GDP25-25</strain>
        <strain evidence="24">GDP37-4</strain>
        <strain evidence="25">JXP9</strain>
        <plasmid evidence="23">pGDP25-25</plasmid>
        <plasmid evidence="24">pGDP37-4</plasmid>
        <plasmid evidence="25">pJXP9</plasmid>
    </source>
</reference>
<accession>A0A077W3W1</accession>
<evidence type="ECO:0000313" key="5">
    <source>
        <dbReference type="EMBL" id="AXJ98949.1"/>
    </source>
</evidence>
<dbReference type="EMBL" id="DAASOD010000068">
    <property type="protein sequence ID" value="HAE6333512.1"/>
    <property type="molecule type" value="Genomic_DNA"/>
</dbReference>
<evidence type="ECO:0000313" key="6">
    <source>
        <dbReference type="EMBL" id="ECA5342725.1"/>
    </source>
</evidence>
<dbReference type="EMBL" id="AAKWTQ010000010">
    <property type="protein sequence ID" value="ECW5425389.1"/>
    <property type="molecule type" value="Genomic_DNA"/>
</dbReference>
<reference evidence="9" key="10">
    <citation type="submission" date="2019-06" db="EMBL/GenBank/DDBJ databases">
        <authorList>
            <consortium name="NCBI Pathogen Detection Project"/>
        </authorList>
    </citation>
    <scope>NUCLEOTIDE SEQUENCE</scope>
    <source>
        <strain evidence="14">L02319-16</strain>
        <strain evidence="13">R27</strain>
        <strain evidence="12">R32</strain>
        <strain evidence="15">S01267-16</strain>
        <strain evidence="16">S02416-16</strain>
        <strain evidence="17">S05567-15</strain>
        <strain evidence="9">Salmonella enterica</strain>
    </source>
</reference>
<evidence type="ECO:0000313" key="24">
    <source>
        <dbReference type="EMBL" id="QEQ66825.1"/>
    </source>
</evidence>
<dbReference type="EMBL" id="DAAGZT010000015">
    <property type="protein sequence ID" value="HAB5226431.1"/>
    <property type="molecule type" value="Genomic_DNA"/>
</dbReference>
<evidence type="ECO:0000313" key="25">
    <source>
        <dbReference type="EMBL" id="QEQ67069.1"/>
    </source>
</evidence>
<dbReference type="GeneID" id="39817376"/>
<evidence type="ECO:0000313" key="14">
    <source>
        <dbReference type="EMBL" id="HAC9263283.1"/>
    </source>
</evidence>
<dbReference type="EMBL" id="DAANGD010000046">
    <property type="protein sequence ID" value="HAC9738004.1"/>
    <property type="molecule type" value="Genomic_DNA"/>
</dbReference>
<dbReference type="EMBL" id="AALLBL010000071">
    <property type="protein sequence ID" value="EDA7345187.1"/>
    <property type="molecule type" value="Genomic_DNA"/>
</dbReference>
<dbReference type="EMBL" id="DAAGLI010000026">
    <property type="protein sequence ID" value="HAB3532603.1"/>
    <property type="molecule type" value="Genomic_DNA"/>
</dbReference>
<gene>
    <name evidence="8" type="ORF">A3U32_21475</name>
    <name evidence="7" type="ORF">ADQ28_13565</name>
    <name evidence="6" type="ORF">ELS01_20295</name>
    <name evidence="13" type="ORF">G0A70_17605</name>
    <name evidence="12" type="ORF">G0A76_25605</name>
    <name evidence="14" type="ORF">G0J81_22725</name>
    <name evidence="15" type="ORF">G0K25_24850</name>
    <name evidence="16" type="ORF">G0K37_25535</name>
    <name evidence="17" type="ORF">G0K72_25115</name>
    <name evidence="18" type="ORF">G3231_005075</name>
    <name evidence="20" type="ORF">G4J41_005018</name>
    <name evidence="21" type="ORF">G4J45_004695</name>
    <name evidence="19" type="ORF">G4K03_005148</name>
    <name evidence="22" type="ORF">G9C24_004041</name>
    <name evidence="10" type="ORF">GB120_19780</name>
    <name evidence="11" type="ORF">GB120_25770</name>
    <name evidence="9" type="ORF">GJE27_22745</name>
</gene>
<evidence type="ECO:0000313" key="18">
    <source>
        <dbReference type="EMBL" id="HAE2238099.1"/>
    </source>
</evidence>
<reference evidence="1" key="1">
    <citation type="submission" date="2014-09" db="EMBL/GenBank/DDBJ databases">
        <title>Complete sequence of a oqxAB-harboring IncHI2 plasmid from a Salmonella Typhimurium strain.</title>
        <authorList>
            <person name="Li L.Jr."/>
            <person name="Sun J."/>
            <person name="Deng H."/>
            <person name="Liu Y."/>
        </authorList>
    </citation>
    <scope>NUCLEOTIDE SEQUENCE</scope>
    <source>
        <strain evidence="1">GDS147</strain>
        <plasmid evidence="1">pHXY0908</plasmid>
    </source>
</reference>
<dbReference type="EMBL" id="KX856066">
    <property type="protein sequence ID" value="APZ80201.1"/>
    <property type="molecule type" value="Genomic_DNA"/>
</dbReference>
<keyword evidence="1" id="KW-0614">Plasmid</keyword>